<organism evidence="4 5">
    <name type="scientific">Nitrincola tibetensis</name>
    <dbReference type="NCBI Taxonomy" id="2219697"/>
    <lineage>
        <taxon>Bacteria</taxon>
        <taxon>Pseudomonadati</taxon>
        <taxon>Pseudomonadota</taxon>
        <taxon>Gammaproteobacteria</taxon>
        <taxon>Oceanospirillales</taxon>
        <taxon>Oceanospirillaceae</taxon>
        <taxon>Nitrincola</taxon>
    </lineage>
</organism>
<feature type="transmembrane region" description="Helical" evidence="1">
    <location>
        <begin position="123"/>
        <end position="151"/>
    </location>
</feature>
<proteinExistence type="predicted"/>
<evidence type="ECO:0000259" key="2">
    <source>
        <dbReference type="Pfam" id="PF10081"/>
    </source>
</evidence>
<comment type="caution">
    <text evidence="4">The sequence shown here is derived from an EMBL/GenBank/DDBJ whole genome shotgun (WGS) entry which is preliminary data.</text>
</comment>
<evidence type="ECO:0008006" key="6">
    <source>
        <dbReference type="Google" id="ProtNLM"/>
    </source>
</evidence>
<evidence type="ECO:0000256" key="1">
    <source>
        <dbReference type="SAM" id="Phobius"/>
    </source>
</evidence>
<keyword evidence="1" id="KW-0812">Transmembrane</keyword>
<evidence type="ECO:0000259" key="3">
    <source>
        <dbReference type="Pfam" id="PF15420"/>
    </source>
</evidence>
<reference evidence="4 5" key="1">
    <citation type="submission" date="2018-06" db="EMBL/GenBank/DDBJ databases">
        <title>Nitrincola tibetense sp. nov., isolated from Lake XuguoCo on Tibetan Plateau.</title>
        <authorList>
            <person name="Xing P."/>
        </authorList>
    </citation>
    <scope>NUCLEOTIDE SEQUENCE [LARGE SCALE GENOMIC DNA]</scope>
    <source>
        <strain evidence="5">xg18</strain>
    </source>
</reference>
<dbReference type="PIRSF" id="PIRSF007542">
    <property type="entry name" value="UCP007542"/>
    <property type="match status" value="1"/>
</dbReference>
<dbReference type="AlphaFoldDB" id="A0A364NLD7"/>
<evidence type="ECO:0000313" key="4">
    <source>
        <dbReference type="EMBL" id="RAU17916.1"/>
    </source>
</evidence>
<evidence type="ECO:0000313" key="5">
    <source>
        <dbReference type="Proteomes" id="UP000250744"/>
    </source>
</evidence>
<gene>
    <name evidence="4" type="ORF">DN062_11175</name>
</gene>
<dbReference type="Proteomes" id="UP000250744">
    <property type="component" value="Unassembled WGS sequence"/>
</dbReference>
<dbReference type="InterPro" id="IPR027787">
    <property type="entry name" value="Alpha/beta-hydrolase_catalytic"/>
</dbReference>
<feature type="transmembrane region" description="Helical" evidence="1">
    <location>
        <begin position="42"/>
        <end position="70"/>
    </location>
</feature>
<dbReference type="EMBL" id="QKRX01000007">
    <property type="protein sequence ID" value="RAU17916.1"/>
    <property type="molecule type" value="Genomic_DNA"/>
</dbReference>
<accession>A0A364NLD7</accession>
<dbReference type="OrthoDB" id="4397445at2"/>
<keyword evidence="1" id="KW-0472">Membrane</keyword>
<dbReference type="Pfam" id="PF10081">
    <property type="entry name" value="Abhydrolase_9"/>
    <property type="match status" value="1"/>
</dbReference>
<dbReference type="InterPro" id="IPR012037">
    <property type="entry name" value="Alpha/beta-hydrolase_fam"/>
</dbReference>
<dbReference type="InterPro" id="IPR027788">
    <property type="entry name" value="Alpha/beta-hydrolase_N_dom"/>
</dbReference>
<feature type="transmembrane region" description="Helical" evidence="1">
    <location>
        <begin position="82"/>
        <end position="103"/>
    </location>
</feature>
<keyword evidence="5" id="KW-1185">Reference proteome</keyword>
<feature type="domain" description="Alpha/beta-hydrolase catalytic" evidence="2">
    <location>
        <begin position="257"/>
        <end position="543"/>
    </location>
</feature>
<feature type="domain" description="Alpha/beta-hydrolase N-terminal" evidence="3">
    <location>
        <begin position="33"/>
        <end position="240"/>
    </location>
</feature>
<protein>
    <recommendedName>
        <fullName evidence="6">Alpha/beta-hydrolase catalytic domain-containing protein</fullName>
    </recommendedName>
</protein>
<feature type="transmembrane region" description="Helical" evidence="1">
    <location>
        <begin position="163"/>
        <end position="188"/>
    </location>
</feature>
<sequence>MINHVKMYRFNNLLKHFSTSGLVFATFLFALSLTPSLVPRPYIAQGIVSGLSFTIGYAFGVLGHWLWNYLHLPSAKQSTQRYIQLALAAISLCISILFLWRASEWQNSIRTLMGMEPEDSTRPFTIAAITLAVFAVALLFAKLFKIIFYYLSKRMSRFLPSHVSHVLGIVMVTALFWSIIEGLVYSYALQVADRSYQHADQLIQDDLHPPLDPNKPGSAESLISWEALGSRGRHFVVQSPSSEDISRFTDKPALDPIRVYVGLNAAETPELRAQLALDELIRVGGFERSVLIIATPTGRGWIDPRSQDAVEYLHQGDIATVAAQYSYLPSHLSLIAEGQYGAENARALFNTLYSYWTSLPKDSRPKLYLFGLSLGALNSDLSFDLYDIIEDPFNGALWSGPPFRSVTWRNVTRNRDPDSPAWLPSFRQGSVVRFMNQTQGLDLNGQPWGDFRIAFLQYGSDPITFFEPAAFWRKPEWMQEPRAPDVSPYLSWYPIVTMLQLMVDLSIGSAPPGFGHEISTSDYIKAWAALSDSTWSIESLEQLAQHLIQLSELRANSLEPRQLD</sequence>
<name>A0A364NLD7_9GAMM</name>
<keyword evidence="1" id="KW-1133">Transmembrane helix</keyword>
<dbReference type="Pfam" id="PF15420">
    <property type="entry name" value="Abhydrolase_9_N"/>
    <property type="match status" value="1"/>
</dbReference>